<keyword evidence="2" id="KW-0238">DNA-binding</keyword>
<evidence type="ECO:0000256" key="1">
    <source>
        <dbReference type="ARBA" id="ARBA00023015"/>
    </source>
</evidence>
<dbReference type="PANTHER" id="PTHR40661:SF3">
    <property type="entry name" value="FELS-1 PROPHAGE TRANSCRIPTIONAL REGULATOR"/>
    <property type="match status" value="1"/>
</dbReference>
<dbReference type="GO" id="GO:0003677">
    <property type="term" value="F:DNA binding"/>
    <property type="evidence" value="ECO:0007669"/>
    <property type="project" value="UniProtKB-KW"/>
</dbReference>
<dbReference type="SMART" id="SM00530">
    <property type="entry name" value="HTH_XRE"/>
    <property type="match status" value="1"/>
</dbReference>
<dbReference type="CDD" id="cd00093">
    <property type="entry name" value="HTH_XRE"/>
    <property type="match status" value="1"/>
</dbReference>
<name>Q57QA9_SALCH</name>
<dbReference type="InterPro" id="IPR001387">
    <property type="entry name" value="Cro/C1-type_HTH"/>
</dbReference>
<dbReference type="InterPro" id="IPR010982">
    <property type="entry name" value="Lambda_DNA-bd_dom_sf"/>
</dbReference>
<dbReference type="Proteomes" id="UP000000538">
    <property type="component" value="Chromosome"/>
</dbReference>
<gene>
    <name evidence="5" type="primary">rpc</name>
    <name evidence="5" type="ordered locus">SCH_1196</name>
</gene>
<dbReference type="Gene3D" id="2.10.109.10">
    <property type="entry name" value="Umud Fragment, subunit A"/>
    <property type="match status" value="1"/>
</dbReference>
<accession>Q57QA9</accession>
<organism evidence="5 6">
    <name type="scientific">Salmonella choleraesuis (strain SC-B67)</name>
    <dbReference type="NCBI Taxonomy" id="321314"/>
    <lineage>
        <taxon>Bacteria</taxon>
        <taxon>Pseudomonadati</taxon>
        <taxon>Pseudomonadota</taxon>
        <taxon>Gammaproteobacteria</taxon>
        <taxon>Enterobacterales</taxon>
        <taxon>Enterobacteriaceae</taxon>
        <taxon>Salmonella</taxon>
    </lineage>
</organism>
<dbReference type="InterPro" id="IPR039418">
    <property type="entry name" value="LexA-like"/>
</dbReference>
<dbReference type="SUPFAM" id="SSF47413">
    <property type="entry name" value="lambda repressor-like DNA-binding domains"/>
    <property type="match status" value="1"/>
</dbReference>
<evidence type="ECO:0000256" key="2">
    <source>
        <dbReference type="ARBA" id="ARBA00023125"/>
    </source>
</evidence>
<proteinExistence type="predicted"/>
<reference evidence="5 6" key="1">
    <citation type="journal article" date="2005" name="Nucleic Acids Res.">
        <title>The genome sequence of Salmonella enterica serovar Choleraesuis, a highly invasive and resistant zoonotic pathogen.</title>
        <authorList>
            <person name="Chiu C.H."/>
            <person name="Tang P."/>
            <person name="Chu C."/>
            <person name="Hu S."/>
            <person name="Bao Q."/>
            <person name="Yu J."/>
            <person name="Chou Y.Y."/>
            <person name="Wang H.S."/>
            <person name="Lee Y.S."/>
        </authorList>
    </citation>
    <scope>NUCLEOTIDE SEQUENCE [LARGE SCALE GENOMIC DNA]</scope>
    <source>
        <strain evidence="5 6">SC-B67</strain>
    </source>
</reference>
<evidence type="ECO:0000313" key="5">
    <source>
        <dbReference type="EMBL" id="AAX65102.1"/>
    </source>
</evidence>
<dbReference type="Pfam" id="PF13560">
    <property type="entry name" value="HTH_31"/>
    <property type="match status" value="1"/>
</dbReference>
<dbReference type="PROSITE" id="PS50943">
    <property type="entry name" value="HTH_CROC1"/>
    <property type="match status" value="1"/>
</dbReference>
<evidence type="ECO:0000313" key="6">
    <source>
        <dbReference type="Proteomes" id="UP000000538"/>
    </source>
</evidence>
<dbReference type="PANTHER" id="PTHR40661">
    <property type="match status" value="1"/>
</dbReference>
<dbReference type="Pfam" id="PF00717">
    <property type="entry name" value="Peptidase_S24"/>
    <property type="match status" value="1"/>
</dbReference>
<dbReference type="HOGENOM" id="CLU_066192_1_2_6"/>
<evidence type="ECO:0000259" key="4">
    <source>
        <dbReference type="PROSITE" id="PS50943"/>
    </source>
</evidence>
<dbReference type="EMBL" id="AE017220">
    <property type="protein sequence ID" value="AAX65102.1"/>
    <property type="molecule type" value="Genomic_DNA"/>
</dbReference>
<dbReference type="AlphaFoldDB" id="Q57QA9"/>
<evidence type="ECO:0000256" key="3">
    <source>
        <dbReference type="ARBA" id="ARBA00023163"/>
    </source>
</evidence>
<protein>
    <submittedName>
        <fullName evidence="5">Regulatory protein</fullName>
    </submittedName>
</protein>
<dbReference type="InterPro" id="IPR015927">
    <property type="entry name" value="Peptidase_S24_S26A/B/C"/>
</dbReference>
<dbReference type="KEGG" id="sec:SCH_1196"/>
<keyword evidence="3" id="KW-0804">Transcription</keyword>
<dbReference type="InterPro" id="IPR036286">
    <property type="entry name" value="LexA/Signal_pep-like_sf"/>
</dbReference>
<sequence length="259" mass="28712">MNIGNRVRQLRRAKNMKIAELAEAIGVDAANISRLETGKQKQFTEQTLSRLADCLGVDIAELFTSDSKGNTVCKHSDMRKDSANVKDLFRIEILDVSASAGNGLIQGGDVIDVIHAIEYNKDKALAMFGGRPAAELKVINVRGDSMAPTIEPGDLIFVDISINQFDGDGIYVFGFDDKIYVKRLQMIPDKLLVISDNTNYREWSITKDNECRFGVFGKVLISQSAVTQTTQLIESVDKATIMVAFFLTQNCTYRNFILA</sequence>
<feature type="domain" description="HTH cro/C1-type" evidence="4">
    <location>
        <begin position="7"/>
        <end position="62"/>
    </location>
</feature>
<keyword evidence="1" id="KW-0805">Transcription regulation</keyword>
<dbReference type="SUPFAM" id="SSF51306">
    <property type="entry name" value="LexA/Signal peptidase"/>
    <property type="match status" value="1"/>
</dbReference>
<dbReference type="CDD" id="cd06529">
    <property type="entry name" value="S24_LexA-like"/>
    <property type="match status" value="1"/>
</dbReference>
<dbReference type="Gene3D" id="1.10.260.40">
    <property type="entry name" value="lambda repressor-like DNA-binding domains"/>
    <property type="match status" value="1"/>
</dbReference>